<evidence type="ECO:0000256" key="1">
    <source>
        <dbReference type="ARBA" id="ARBA00023125"/>
    </source>
</evidence>
<accession>A0ABW8IE73</accession>
<name>A0ABW8IE73_9GAMM</name>
<evidence type="ECO:0000259" key="4">
    <source>
        <dbReference type="PROSITE" id="PS51755"/>
    </source>
</evidence>
<evidence type="ECO:0000256" key="2">
    <source>
        <dbReference type="PROSITE-ProRule" id="PRU01091"/>
    </source>
</evidence>
<sequence length="783" mass="85692">MGTPVYSFGDFRLNSLTRELTRSGAPVALAASAFDCLVYLVEHRERPVGRDELISAVWGRADVSDNLLAQTIVRLRRALGDAGTEQRCIKTVARVGYRWMLDTTVASTASDTLPQNPLQADAAVAGDDVGMHGAHPRTPHVRRSLLVALLLTVVLAVSYLVWQGGPFRPAPAPMHFNQGTAIVLPAEVNAPDDWKWLHLGLMDLLSTRLRDAKVPTENSQDVLNLLSQSGGDAQLASFALVVTPHVVLSDSHWHVHLDAKSKDGRSWQAESSSGDVLAAARAASDLLLAQLGFEGPSGRQASGGSQEYLLRIEAAQLAGQPELARQLIESAPPNLRRTPELAFAQAELYCDEGKLDPCEQSLTELRKQVSAKEHPVLRGKVLTALWFPYRRKNQFAEGEAALDEAVHILQGQKDTEALANAYLDRSHLLFFGGKLDEATSDLGRARINFTLAGDSIGQARVDFAMGMMAQSRGQFAASLSLMQHAYEQYQRMGMRQLLSSALQGLAYSQKMLLQFPEELATTDRYWPFDQKHMDFLDDYVRHQLTLMRAMALADNGRTSDASTLLEHMRAELDPKEEADLRAGVDTLLAKLALERDDVQGALSWIDKAMTGPTLQEDDDPHDYGEAWFVNTVALQRVGKTDELRRNVAAMQAWAAHLPKQDDLISIWLMRAKAAQAWSEGQHDQALEQLKLAMAAADTMGVPDVIVDVGHSYALTLLAAGQVDQAVAVSGRLSDWTNTDWRAARVEASVLQALGQGASAQKARNKAQQLAGDRVLPASVMAVF</sequence>
<evidence type="ECO:0000313" key="5">
    <source>
        <dbReference type="EMBL" id="MFK2853452.1"/>
    </source>
</evidence>
<dbReference type="PROSITE" id="PS51755">
    <property type="entry name" value="OMPR_PHOB"/>
    <property type="match status" value="1"/>
</dbReference>
<dbReference type="EMBL" id="JADIKI010000021">
    <property type="protein sequence ID" value="MFK2853452.1"/>
    <property type="molecule type" value="Genomic_DNA"/>
</dbReference>
<dbReference type="SMART" id="SM00862">
    <property type="entry name" value="Trans_reg_C"/>
    <property type="match status" value="1"/>
</dbReference>
<keyword evidence="1 2" id="KW-0238">DNA-binding</keyword>
<dbReference type="InterPro" id="IPR036388">
    <property type="entry name" value="WH-like_DNA-bd_sf"/>
</dbReference>
<keyword evidence="3" id="KW-0472">Membrane</keyword>
<dbReference type="Gene3D" id="1.10.10.10">
    <property type="entry name" value="Winged helix-like DNA-binding domain superfamily/Winged helix DNA-binding domain"/>
    <property type="match status" value="1"/>
</dbReference>
<dbReference type="Pfam" id="PF00486">
    <property type="entry name" value="Trans_reg_C"/>
    <property type="match status" value="1"/>
</dbReference>
<dbReference type="PANTHER" id="PTHR47691">
    <property type="entry name" value="REGULATOR-RELATED"/>
    <property type="match status" value="1"/>
</dbReference>
<dbReference type="InterPro" id="IPR011990">
    <property type="entry name" value="TPR-like_helical_dom_sf"/>
</dbReference>
<dbReference type="InterPro" id="IPR001867">
    <property type="entry name" value="OmpR/PhoB-type_DNA-bd"/>
</dbReference>
<gene>
    <name evidence="5" type="ORF">ISP18_02430</name>
</gene>
<evidence type="ECO:0000256" key="3">
    <source>
        <dbReference type="SAM" id="Phobius"/>
    </source>
</evidence>
<comment type="caution">
    <text evidence="5">The sequence shown here is derived from an EMBL/GenBank/DDBJ whole genome shotgun (WGS) entry which is preliminary data.</text>
</comment>
<dbReference type="SUPFAM" id="SSF46894">
    <property type="entry name" value="C-terminal effector domain of the bipartite response regulators"/>
    <property type="match status" value="1"/>
</dbReference>
<reference evidence="5 6" key="1">
    <citation type="submission" date="2020-10" db="EMBL/GenBank/DDBJ databases">
        <title>Phylogeny of dyella-like bacteria.</title>
        <authorList>
            <person name="Fu J."/>
        </authorList>
    </citation>
    <scope>NUCLEOTIDE SEQUENCE [LARGE SCALE GENOMIC DNA]</scope>
    <source>
        <strain evidence="5 6">DHG40</strain>
    </source>
</reference>
<keyword evidence="3" id="KW-0812">Transmembrane</keyword>
<dbReference type="InterPro" id="IPR016032">
    <property type="entry name" value="Sig_transdc_resp-reg_C-effctor"/>
</dbReference>
<organism evidence="5 6">
    <name type="scientific">Dyella humi</name>
    <dbReference type="NCBI Taxonomy" id="1770547"/>
    <lineage>
        <taxon>Bacteria</taxon>
        <taxon>Pseudomonadati</taxon>
        <taxon>Pseudomonadota</taxon>
        <taxon>Gammaproteobacteria</taxon>
        <taxon>Lysobacterales</taxon>
        <taxon>Rhodanobacteraceae</taxon>
        <taxon>Dyella</taxon>
    </lineage>
</organism>
<dbReference type="Proteomes" id="UP001620409">
    <property type="component" value="Unassembled WGS sequence"/>
</dbReference>
<evidence type="ECO:0000313" key="6">
    <source>
        <dbReference type="Proteomes" id="UP001620409"/>
    </source>
</evidence>
<feature type="DNA-binding region" description="OmpR/PhoB-type" evidence="2">
    <location>
        <begin position="3"/>
        <end position="101"/>
    </location>
</feature>
<dbReference type="RefSeq" id="WP_380016678.1">
    <property type="nucleotide sequence ID" value="NZ_JADIKI010000021.1"/>
</dbReference>
<feature type="transmembrane region" description="Helical" evidence="3">
    <location>
        <begin position="145"/>
        <end position="162"/>
    </location>
</feature>
<feature type="domain" description="OmpR/PhoB-type" evidence="4">
    <location>
        <begin position="3"/>
        <end position="101"/>
    </location>
</feature>
<dbReference type="SUPFAM" id="SSF48452">
    <property type="entry name" value="TPR-like"/>
    <property type="match status" value="2"/>
</dbReference>
<protein>
    <submittedName>
        <fullName evidence="5">Winged helix-turn-helix domain-containing protein</fullName>
    </submittedName>
</protein>
<proteinExistence type="predicted"/>
<keyword evidence="6" id="KW-1185">Reference proteome</keyword>
<dbReference type="CDD" id="cd00383">
    <property type="entry name" value="trans_reg_C"/>
    <property type="match status" value="1"/>
</dbReference>
<keyword evidence="3" id="KW-1133">Transmembrane helix</keyword>
<dbReference type="PANTHER" id="PTHR47691:SF3">
    <property type="entry name" value="HTH-TYPE TRANSCRIPTIONAL REGULATOR RV0890C-RELATED"/>
    <property type="match status" value="1"/>
</dbReference>
<dbReference type="Gene3D" id="1.25.40.10">
    <property type="entry name" value="Tetratricopeptide repeat domain"/>
    <property type="match status" value="2"/>
</dbReference>